<proteinExistence type="predicted"/>
<name>A0A3M7PEZ1_BRAPC</name>
<protein>
    <submittedName>
        <fullName evidence="1">Uncharacterized protein</fullName>
    </submittedName>
</protein>
<evidence type="ECO:0000313" key="2">
    <source>
        <dbReference type="Proteomes" id="UP000276133"/>
    </source>
</evidence>
<dbReference type="AlphaFoldDB" id="A0A3M7PEZ1"/>
<accession>A0A3M7PEZ1</accession>
<dbReference type="Proteomes" id="UP000276133">
    <property type="component" value="Unassembled WGS sequence"/>
</dbReference>
<dbReference type="EMBL" id="REGN01011292">
    <property type="protein sequence ID" value="RMZ97622.1"/>
    <property type="molecule type" value="Genomic_DNA"/>
</dbReference>
<sequence>MIETIKVIHYIIFIIHLKTFTYLQCEIPLLKVKICFIKGLFSVFDAKLLKFNRPSFINEEIVLRKLLLISLIKTSGFLSTSLDRNNLNYDVKFFDSNEIQVIKDLNKNYKGQYSWFFIIHESTLFFPFQVVELVANIEHDIFFGREESKSTRCSVKSGILISKSVVAKSCHDAMFYNIVEKLNNNISFCKESINSNFTINECMKLLFNEECRSKIKLQRHKVKHNIYEIFEE</sequence>
<organism evidence="1 2">
    <name type="scientific">Brachionus plicatilis</name>
    <name type="common">Marine rotifer</name>
    <name type="synonym">Brachionus muelleri</name>
    <dbReference type="NCBI Taxonomy" id="10195"/>
    <lineage>
        <taxon>Eukaryota</taxon>
        <taxon>Metazoa</taxon>
        <taxon>Spiralia</taxon>
        <taxon>Gnathifera</taxon>
        <taxon>Rotifera</taxon>
        <taxon>Eurotatoria</taxon>
        <taxon>Monogononta</taxon>
        <taxon>Pseudotrocha</taxon>
        <taxon>Ploima</taxon>
        <taxon>Brachionidae</taxon>
        <taxon>Brachionus</taxon>
    </lineage>
</organism>
<comment type="caution">
    <text evidence="1">The sequence shown here is derived from an EMBL/GenBank/DDBJ whole genome shotgun (WGS) entry which is preliminary data.</text>
</comment>
<evidence type="ECO:0000313" key="1">
    <source>
        <dbReference type="EMBL" id="RMZ97622.1"/>
    </source>
</evidence>
<keyword evidence="2" id="KW-1185">Reference proteome</keyword>
<gene>
    <name evidence="1" type="ORF">BpHYR1_047139</name>
</gene>
<reference evidence="1 2" key="1">
    <citation type="journal article" date="2018" name="Sci. Rep.">
        <title>Genomic signatures of local adaptation to the degree of environmental predictability in rotifers.</title>
        <authorList>
            <person name="Franch-Gras L."/>
            <person name="Hahn C."/>
            <person name="Garcia-Roger E.M."/>
            <person name="Carmona M.J."/>
            <person name="Serra M."/>
            <person name="Gomez A."/>
        </authorList>
    </citation>
    <scope>NUCLEOTIDE SEQUENCE [LARGE SCALE GENOMIC DNA]</scope>
    <source>
        <strain evidence="1">HYR1</strain>
    </source>
</reference>